<evidence type="ECO:0000256" key="6">
    <source>
        <dbReference type="SAM" id="Phobius"/>
    </source>
</evidence>
<keyword evidence="9" id="KW-1185">Reference proteome</keyword>
<evidence type="ECO:0000256" key="3">
    <source>
        <dbReference type="ARBA" id="ARBA00022692"/>
    </source>
</evidence>
<dbReference type="InterPro" id="IPR003838">
    <property type="entry name" value="ABC3_permease_C"/>
</dbReference>
<name>A0A511D0I6_9PSEU</name>
<proteinExistence type="predicted"/>
<feature type="transmembrane region" description="Helical" evidence="6">
    <location>
        <begin position="201"/>
        <end position="225"/>
    </location>
</feature>
<sequence>MIALSLRLLRAGGRNAWSAAGLVATGVAVATALLAFALGALHGLDAREQRVGWRTPAAAPPGTAPVAQLLVRTDHVTDRAIQQIDVVDPRPDAAGPPGLPRMPLPGELWVSPALAELLRTVPADALAARYPVDVPTGVIGDAGLLGPDELVAVVGRPAGDPVLTAPERSEVVASARSEVVAVAGFDRPGEGLGLAEIYRQLTYVALALLVFPVASLLGASARLSAARRTERLATLRLFGASRRQVTVAAVTEVTVVAAAAAVLGIATEWLLAPAIAQISLAGSTWFVADVRPAPVTALAAFACVALLAAGSAVGGLRRVVITPLGVVRRDRPQGARLVRLLGLAAGVAVFVIMSQSIQIAPSDIVGLVFGIGVLALFGAISLIGPLVVRLLGGVLTRRARSAPALLAGRRLLDDPRGPSGRWPG</sequence>
<evidence type="ECO:0000256" key="4">
    <source>
        <dbReference type="ARBA" id="ARBA00022989"/>
    </source>
</evidence>
<reference evidence="8 9" key="1">
    <citation type="submission" date="2019-07" db="EMBL/GenBank/DDBJ databases">
        <title>Whole genome shotgun sequence of Pseudonocardia asaccharolytica NBRC 16224.</title>
        <authorList>
            <person name="Hosoyama A."/>
            <person name="Uohara A."/>
            <person name="Ohji S."/>
            <person name="Ichikawa N."/>
        </authorList>
    </citation>
    <scope>NUCLEOTIDE SEQUENCE [LARGE SCALE GENOMIC DNA]</scope>
    <source>
        <strain evidence="8 9">NBRC 16224</strain>
    </source>
</reference>
<evidence type="ECO:0000256" key="1">
    <source>
        <dbReference type="ARBA" id="ARBA00004651"/>
    </source>
</evidence>
<dbReference type="RefSeq" id="WP_028929622.1">
    <property type="nucleotide sequence ID" value="NZ_AUII01000005.1"/>
</dbReference>
<keyword evidence="4 6" id="KW-1133">Transmembrane helix</keyword>
<evidence type="ECO:0000256" key="5">
    <source>
        <dbReference type="ARBA" id="ARBA00023136"/>
    </source>
</evidence>
<dbReference type="AlphaFoldDB" id="A0A511D0I6"/>
<protein>
    <recommendedName>
        <fullName evidence="7">ABC3 transporter permease C-terminal domain-containing protein</fullName>
    </recommendedName>
</protein>
<evidence type="ECO:0000313" key="8">
    <source>
        <dbReference type="EMBL" id="GEL17064.1"/>
    </source>
</evidence>
<dbReference type="GO" id="GO:0005886">
    <property type="term" value="C:plasma membrane"/>
    <property type="evidence" value="ECO:0007669"/>
    <property type="project" value="UniProtKB-SubCell"/>
</dbReference>
<dbReference type="EMBL" id="BJVI01000005">
    <property type="protein sequence ID" value="GEL17064.1"/>
    <property type="molecule type" value="Genomic_DNA"/>
</dbReference>
<comment type="caution">
    <text evidence="8">The sequence shown here is derived from an EMBL/GenBank/DDBJ whole genome shotgun (WGS) entry which is preliminary data.</text>
</comment>
<feature type="transmembrane region" description="Helical" evidence="6">
    <location>
        <begin position="245"/>
        <end position="263"/>
    </location>
</feature>
<feature type="transmembrane region" description="Helical" evidence="6">
    <location>
        <begin position="294"/>
        <end position="316"/>
    </location>
</feature>
<feature type="transmembrane region" description="Helical" evidence="6">
    <location>
        <begin position="364"/>
        <end position="391"/>
    </location>
</feature>
<organism evidence="8 9">
    <name type="scientific">Pseudonocardia asaccharolytica DSM 44247 = NBRC 16224</name>
    <dbReference type="NCBI Taxonomy" id="1123024"/>
    <lineage>
        <taxon>Bacteria</taxon>
        <taxon>Bacillati</taxon>
        <taxon>Actinomycetota</taxon>
        <taxon>Actinomycetes</taxon>
        <taxon>Pseudonocardiales</taxon>
        <taxon>Pseudonocardiaceae</taxon>
        <taxon>Pseudonocardia</taxon>
    </lineage>
</organism>
<accession>A0A511D0I6</accession>
<feature type="domain" description="ABC3 transporter permease C-terminal" evidence="7">
    <location>
        <begin position="204"/>
        <end position="317"/>
    </location>
</feature>
<keyword evidence="3 6" id="KW-0812">Transmembrane</keyword>
<dbReference type="Proteomes" id="UP000321328">
    <property type="component" value="Unassembled WGS sequence"/>
</dbReference>
<comment type="subcellular location">
    <subcellularLocation>
        <location evidence="1">Cell membrane</location>
        <topology evidence="1">Multi-pass membrane protein</topology>
    </subcellularLocation>
</comment>
<evidence type="ECO:0000313" key="9">
    <source>
        <dbReference type="Proteomes" id="UP000321328"/>
    </source>
</evidence>
<dbReference type="Pfam" id="PF02687">
    <property type="entry name" value="FtsX"/>
    <property type="match status" value="1"/>
</dbReference>
<evidence type="ECO:0000256" key="2">
    <source>
        <dbReference type="ARBA" id="ARBA00022475"/>
    </source>
</evidence>
<evidence type="ECO:0000259" key="7">
    <source>
        <dbReference type="Pfam" id="PF02687"/>
    </source>
</evidence>
<feature type="transmembrane region" description="Helical" evidence="6">
    <location>
        <begin position="20"/>
        <end position="44"/>
    </location>
</feature>
<gene>
    <name evidence="8" type="ORF">PA7_09010</name>
</gene>
<keyword evidence="2" id="KW-1003">Cell membrane</keyword>
<dbReference type="OrthoDB" id="4871813at2"/>
<dbReference type="STRING" id="1123024.GCA_000423625_01644"/>
<keyword evidence="5 6" id="KW-0472">Membrane</keyword>
<feature type="transmembrane region" description="Helical" evidence="6">
    <location>
        <begin position="337"/>
        <end position="358"/>
    </location>
</feature>